<evidence type="ECO:0000259" key="4">
    <source>
        <dbReference type="Pfam" id="PF22335"/>
    </source>
</evidence>
<reference evidence="5 6" key="1">
    <citation type="journal article" date="2020" name="Harmful Algae">
        <title>Molecular and morphological characterization of a novel dihydroanatoxin-a producing Microcoleus species (cyanobacteria) from the Russian River, California, USA.</title>
        <authorList>
            <person name="Conklin K.Y."/>
            <person name="Stancheva R."/>
            <person name="Otten T.G."/>
            <person name="Fadness R."/>
            <person name="Boyer G.L."/>
            <person name="Read B."/>
            <person name="Zhang X."/>
            <person name="Sheath R.G."/>
        </authorList>
    </citation>
    <scope>NUCLEOTIDE SEQUENCE [LARGE SCALE GENOMIC DNA]</scope>
    <source>
        <strain evidence="5 6">PTRS2</strain>
    </source>
</reference>
<sequence>MSPFWQAKIWGLLHDPALKALHDNSGRGREGAWQSLTCMVGWVSPKSKSFTQSPYSTQWLKHIGLCDLISSASDRAAIGRLPGNTAIDYNSDGLQIRHLLSGKPQTLKLGKWHDYLMDLGKSRANWLTDVENSLIPDSIRTCTDARKVFWWLWRCYPEVLSKALDRDLHIPNEPCLPLLPAETRIPDASLWSHTSMTAALAGSLAGYSEDANVYPKKGARKNKDYYESRPHVATFTFTPVQELIKASRKMRDFWAGSWLLHYLSAKVCWAIAWKYGPDTFLYPCLYQQPLIDLWLLQAYPDFDEWIQLPSNSQLLTAGFPNIVVMILPDNGASQTTGKIKNPVESAMQQAEQTLREEWVALGNQVLKDLQNGGKPWMPHLNHHTWDDWLKAQWQIYWTALPIGDINTTLHHSPRKQKEYEKWQGDQNKVARPKDDLLVKSESEFLKAIYESALKEDWGDRHSTATKYKSRQPNLNVGSWWGSIFDQTRFSLNAIKNARTWEIPTAFGPRSTVSGIGPVVHSGGDWITEGETAKLWENRAGLFDGIEELNAAEVVKRGLYRILTNVLFPKLSANQEKFISSQPIRLDLFYPDLSSGVAGWLRTNGEAIEDYGRICDRIQQHFPWANTAAKQSWGIPWIAANHRNLLNPRLLNAGWLMEDFPPQSNHQGQLLTKKDKQGKITEESKRLRDFIGQHFSAGNNPTDWYVLAAGDGDGMSSWLKGEPLESYSQYLPDTLQPKIEKLPDPLPKLLQKFIKEKKRMGPSTHSALSRALLDFSNQLVPYLTEQRYAGRLIYGGGDDVLAYTNLWEWDKWLWDIRQCFKGVNDPKNEFASEGDYWRWNGDELPETLSSRPLFTMGHKATISFGIVLAHHSVPMAIALENLWEAEEEAKAQKYHNSCLIKDKKKCYAQKDAVQVRILYGNGNILQAICKFDVFHQWQELIAIPDLDSAIFEQAATIWSQHPAPMYEAIAPWTNAFCSRREALKADELILEEFQRLLTQFLQGLWLTTEAGKECDRQINNWLKLAAFLIRNRDIDIKLGGKSQ</sequence>
<feature type="domain" description="Cas10/Cmr2 second palm" evidence="4">
    <location>
        <begin position="748"/>
        <end position="896"/>
    </location>
</feature>
<dbReference type="InterPro" id="IPR013407">
    <property type="entry name" value="CRISPR-assoc_prot_Cmr2"/>
</dbReference>
<dbReference type="InterPro" id="IPR024615">
    <property type="entry name" value="CRISPR-assoc_Cmr2_N"/>
</dbReference>
<dbReference type="EMBL" id="JBBLXS010000220">
    <property type="protein sequence ID" value="MEK0186479.1"/>
    <property type="molecule type" value="Genomic_DNA"/>
</dbReference>
<evidence type="ECO:0000313" key="6">
    <source>
        <dbReference type="Proteomes" id="UP001384579"/>
    </source>
</evidence>
<dbReference type="Pfam" id="PF12469">
    <property type="entry name" value="Cmr2_N"/>
    <property type="match status" value="1"/>
</dbReference>
<gene>
    <name evidence="5" type="primary">cas10</name>
    <name evidence="5" type="ORF">WMG39_16715</name>
</gene>
<evidence type="ECO:0000256" key="2">
    <source>
        <dbReference type="ARBA" id="ARBA00023118"/>
    </source>
</evidence>
<keyword evidence="2" id="KW-0051">Antiviral defense</keyword>
<dbReference type="RefSeq" id="WP_340518437.1">
    <property type="nucleotide sequence ID" value="NZ_JBBLXS010000220.1"/>
</dbReference>
<proteinExistence type="predicted"/>
<dbReference type="Gene3D" id="3.30.70.2220">
    <property type="entry name" value="CRISPR-Cas system, Cmr2 subunit, D1 domain, cysteine cluster"/>
    <property type="match status" value="1"/>
</dbReference>
<keyword evidence="6" id="KW-1185">Reference proteome</keyword>
<dbReference type="InterPro" id="IPR054767">
    <property type="entry name" value="Cas10-Cmr2_palm2"/>
</dbReference>
<evidence type="ECO:0000313" key="5">
    <source>
        <dbReference type="EMBL" id="MEK0186479.1"/>
    </source>
</evidence>
<dbReference type="Gene3D" id="3.30.70.270">
    <property type="match status" value="1"/>
</dbReference>
<comment type="caution">
    <text evidence="5">The sequence shown here is derived from an EMBL/GenBank/DDBJ whole genome shotgun (WGS) entry which is preliminary data.</text>
</comment>
<dbReference type="Pfam" id="PF22335">
    <property type="entry name" value="Cas10-Cmr2_palm2"/>
    <property type="match status" value="1"/>
</dbReference>
<feature type="domain" description="CRISPR-associated protein Cmr2 N-terminal" evidence="3">
    <location>
        <begin position="233"/>
        <end position="358"/>
    </location>
</feature>
<evidence type="ECO:0000256" key="1">
    <source>
        <dbReference type="ARBA" id="ARBA00022741"/>
    </source>
</evidence>
<keyword evidence="1" id="KW-0547">Nucleotide-binding</keyword>
<dbReference type="Proteomes" id="UP001384579">
    <property type="component" value="Unassembled WGS sequence"/>
</dbReference>
<organism evidence="5 6">
    <name type="scientific">Microcoleus anatoxicus PTRS2</name>
    <dbReference type="NCBI Taxonomy" id="2705321"/>
    <lineage>
        <taxon>Bacteria</taxon>
        <taxon>Bacillati</taxon>
        <taxon>Cyanobacteriota</taxon>
        <taxon>Cyanophyceae</taxon>
        <taxon>Oscillatoriophycideae</taxon>
        <taxon>Oscillatoriales</taxon>
        <taxon>Microcoleaceae</taxon>
        <taxon>Microcoleus</taxon>
        <taxon>Microcoleus anatoxicus</taxon>
    </lineage>
</organism>
<dbReference type="InterPro" id="IPR038242">
    <property type="entry name" value="Cmr2_N"/>
</dbReference>
<protein>
    <submittedName>
        <fullName evidence="5">Type III-B CRISPR-associated protein Cas10/Cmr2</fullName>
    </submittedName>
</protein>
<name>A0ABU8YQ12_9CYAN</name>
<evidence type="ECO:0000259" key="3">
    <source>
        <dbReference type="Pfam" id="PF12469"/>
    </source>
</evidence>
<dbReference type="NCBIfam" id="TIGR02577">
    <property type="entry name" value="cas_TM1794_Cmr2"/>
    <property type="match status" value="1"/>
</dbReference>
<accession>A0ABU8YQ12</accession>
<dbReference type="InterPro" id="IPR043128">
    <property type="entry name" value="Rev_trsase/Diguanyl_cyclase"/>
</dbReference>